<dbReference type="InterPro" id="IPR036188">
    <property type="entry name" value="FAD/NAD-bd_sf"/>
</dbReference>
<organism evidence="6 7">
    <name type="scientific">Sphingobium chlorophenolicum</name>
    <dbReference type="NCBI Taxonomy" id="46429"/>
    <lineage>
        <taxon>Bacteria</taxon>
        <taxon>Pseudomonadati</taxon>
        <taxon>Pseudomonadota</taxon>
        <taxon>Alphaproteobacteria</taxon>
        <taxon>Sphingomonadales</taxon>
        <taxon>Sphingomonadaceae</taxon>
        <taxon>Sphingobium</taxon>
    </lineage>
</organism>
<dbReference type="InterPro" id="IPR027477">
    <property type="entry name" value="Succ_DH/fumarate_Rdtase_cat_sf"/>
</dbReference>
<evidence type="ECO:0000256" key="3">
    <source>
        <dbReference type="ARBA" id="ARBA00022827"/>
    </source>
</evidence>
<dbReference type="Gene3D" id="3.50.50.60">
    <property type="entry name" value="FAD/NAD(P)-binding domain"/>
    <property type="match status" value="2"/>
</dbReference>
<keyword evidence="2" id="KW-0285">Flavoprotein</keyword>
<dbReference type="InterPro" id="IPR050315">
    <property type="entry name" value="FAD-oxidoreductase_2"/>
</dbReference>
<dbReference type="PATRIC" id="fig|46429.4.peg.1887"/>
<dbReference type="eggNOG" id="COG1053">
    <property type="taxonomic scope" value="Bacteria"/>
</dbReference>
<proteinExistence type="predicted"/>
<evidence type="ECO:0000256" key="2">
    <source>
        <dbReference type="ARBA" id="ARBA00022630"/>
    </source>
</evidence>
<keyword evidence="4" id="KW-0560">Oxidoreductase</keyword>
<feature type="domain" description="FAD-dependent oxidoreductase 2 FAD-binding" evidence="5">
    <location>
        <begin position="6"/>
        <end position="538"/>
    </location>
</feature>
<gene>
    <name evidence="6" type="ORF">BV95_01915</name>
</gene>
<evidence type="ECO:0000313" key="6">
    <source>
        <dbReference type="EMBL" id="KEQ53870.1"/>
    </source>
</evidence>
<evidence type="ECO:0000256" key="1">
    <source>
        <dbReference type="ARBA" id="ARBA00001974"/>
    </source>
</evidence>
<comment type="cofactor">
    <cofactor evidence="1">
        <name>FAD</name>
        <dbReference type="ChEBI" id="CHEBI:57692"/>
    </cofactor>
</comment>
<dbReference type="EMBL" id="JFHR01000017">
    <property type="protein sequence ID" value="KEQ53870.1"/>
    <property type="molecule type" value="Genomic_DNA"/>
</dbReference>
<name>A0A081RF97_SPHCR</name>
<dbReference type="InterPro" id="IPR003953">
    <property type="entry name" value="FAD-dep_OxRdtase_2_FAD-bd"/>
</dbReference>
<dbReference type="PANTHER" id="PTHR43400:SF10">
    <property type="entry name" value="3-OXOSTEROID 1-DEHYDROGENASE"/>
    <property type="match status" value="1"/>
</dbReference>
<protein>
    <submittedName>
        <fullName evidence="6">Fumarate reductase/succinate dehydrogenase flavoprotein domain protein</fullName>
    </submittedName>
</protein>
<dbReference type="GO" id="GO:0016491">
    <property type="term" value="F:oxidoreductase activity"/>
    <property type="evidence" value="ECO:0007669"/>
    <property type="project" value="UniProtKB-KW"/>
</dbReference>
<dbReference type="AlphaFoldDB" id="A0A081RF97"/>
<dbReference type="SUPFAM" id="SSF51905">
    <property type="entry name" value="FAD/NAD(P)-binding domain"/>
    <property type="match status" value="1"/>
</dbReference>
<dbReference type="GO" id="GO:0008202">
    <property type="term" value="P:steroid metabolic process"/>
    <property type="evidence" value="ECO:0007669"/>
    <property type="project" value="UniProtKB-ARBA"/>
</dbReference>
<dbReference type="PRINTS" id="PR00469">
    <property type="entry name" value="PNDRDTASEII"/>
</dbReference>
<sequence length="558" mass="59222">MGNGVDVIVVGSGAAGFSAAISAAAAGVSVLLLEKAERVGGTTAWSGGGVWVPGNHHMADLGESDSVEKARTYIAALTGNHFDPALTGKFLEKGPEAIAFLERTTDWVRFRAYPIPDYHPDLPGAAEGGRTMLAEPFDARVLGRNLAKLRLPKGELTVLGGMQVELDEVPHLQAMWRSARSFGVSMKLLGRYAADRLRFGRHTRLIRGNALAGALFRSAIDLGVVVRTGAAVVKLERTGSRVTGVTVRIDGKTESLSARRGVILCSGGFSGNAEMVARYFPDAAQHITILPPENQGEGLAMAREIGAAFGESNAANAIWAPGSSHVDRRGRRMTWPHFGLDRYKPGAIMVDGKGDRFVNEAASYHVIGNRMHELGVSPAWLIGDRAFLRKYGMGMVRPAPYSPARWISEAYLIEAPTIAVLAERIGCDPVHLERSVARMNEAARTGVDPDFAKGGDIYNRVGGDPAHRPNPCLGPIRTGPFYALALHVTDAGTTLGLRVNDNAQVLDSGGAPIDGLYAAGLDMNSVLRGTYAGGGTMLGPALTFGYVAGRHVVGDDGR</sequence>
<dbReference type="Pfam" id="PF00890">
    <property type="entry name" value="FAD_binding_2"/>
    <property type="match status" value="1"/>
</dbReference>
<dbReference type="PANTHER" id="PTHR43400">
    <property type="entry name" value="FUMARATE REDUCTASE"/>
    <property type="match status" value="1"/>
</dbReference>
<dbReference type="PRINTS" id="PR00368">
    <property type="entry name" value="FADPNR"/>
</dbReference>
<evidence type="ECO:0000313" key="7">
    <source>
        <dbReference type="Proteomes" id="UP000028411"/>
    </source>
</evidence>
<keyword evidence="3" id="KW-0274">FAD</keyword>
<evidence type="ECO:0000256" key="4">
    <source>
        <dbReference type="ARBA" id="ARBA00023002"/>
    </source>
</evidence>
<dbReference type="SUPFAM" id="SSF56425">
    <property type="entry name" value="Succinate dehydrogenase/fumarate reductase flavoprotein, catalytic domain"/>
    <property type="match status" value="1"/>
</dbReference>
<reference evidence="6 7" key="1">
    <citation type="submission" date="2014-02" db="EMBL/GenBank/DDBJ databases">
        <title>Whole genome sequence of Sphingobium chlorophenolicum NBRC 16172.</title>
        <authorList>
            <person name="Gan H.M."/>
            <person name="Gan H.Y."/>
            <person name="Chew T.H."/>
            <person name="Savka M.A."/>
        </authorList>
    </citation>
    <scope>NUCLEOTIDE SEQUENCE [LARGE SCALE GENOMIC DNA]</scope>
    <source>
        <strain evidence="6 7">NBRC 16172</strain>
    </source>
</reference>
<accession>A0A081RF97</accession>
<dbReference type="Proteomes" id="UP000028411">
    <property type="component" value="Unassembled WGS sequence"/>
</dbReference>
<evidence type="ECO:0000259" key="5">
    <source>
        <dbReference type="Pfam" id="PF00890"/>
    </source>
</evidence>
<comment type="caution">
    <text evidence="6">The sequence shown here is derived from an EMBL/GenBank/DDBJ whole genome shotgun (WGS) entry which is preliminary data.</text>
</comment>